<evidence type="ECO:0000313" key="2">
    <source>
        <dbReference type="Proteomes" id="UP000234881"/>
    </source>
</evidence>
<dbReference type="Gene3D" id="3.40.50.720">
    <property type="entry name" value="NAD(P)-binding Rossmann-like Domain"/>
    <property type="match status" value="1"/>
</dbReference>
<sequence>MRPQIIFATSPTVFIKNASDAGIQIISGYELFFYQGIYAWEHFSGLPLDHHRLRLDLLAMKTTAPSSIGQEDRKS</sequence>
<accession>A0A2N5XRI8</accession>
<keyword evidence="2" id="KW-1185">Reference proteome</keyword>
<dbReference type="EMBL" id="PKUQ01000021">
    <property type="protein sequence ID" value="PLW77109.1"/>
    <property type="molecule type" value="Genomic_DNA"/>
</dbReference>
<dbReference type="AlphaFoldDB" id="A0A2N5XRI8"/>
<protein>
    <submittedName>
        <fullName evidence="1">Uncharacterized protein</fullName>
    </submittedName>
</protein>
<gene>
    <name evidence="1" type="ORF">C0081_11175</name>
</gene>
<dbReference type="Proteomes" id="UP000234881">
    <property type="component" value="Unassembled WGS sequence"/>
</dbReference>
<organism evidence="1 2">
    <name type="scientific">Cohaesibacter celericrescens</name>
    <dbReference type="NCBI Taxonomy" id="2067669"/>
    <lineage>
        <taxon>Bacteria</taxon>
        <taxon>Pseudomonadati</taxon>
        <taxon>Pseudomonadota</taxon>
        <taxon>Alphaproteobacteria</taxon>
        <taxon>Hyphomicrobiales</taxon>
        <taxon>Cohaesibacteraceae</taxon>
    </lineage>
</organism>
<comment type="caution">
    <text evidence="1">The sequence shown here is derived from an EMBL/GenBank/DDBJ whole genome shotgun (WGS) entry which is preliminary data.</text>
</comment>
<name>A0A2N5XRI8_9HYPH</name>
<evidence type="ECO:0000313" key="1">
    <source>
        <dbReference type="EMBL" id="PLW77109.1"/>
    </source>
</evidence>
<reference evidence="1 2" key="1">
    <citation type="submission" date="2018-01" db="EMBL/GenBank/DDBJ databases">
        <title>The draft genome sequence of Cohaesibacter sp. H1304.</title>
        <authorList>
            <person name="Wang N.-N."/>
            <person name="Du Z.-J."/>
        </authorList>
    </citation>
    <scope>NUCLEOTIDE SEQUENCE [LARGE SCALE GENOMIC DNA]</scope>
    <source>
        <strain evidence="1 2">H1304</strain>
    </source>
</reference>
<proteinExistence type="predicted"/>